<dbReference type="Proteomes" id="UP001596267">
    <property type="component" value="Unassembled WGS sequence"/>
</dbReference>
<dbReference type="EMBL" id="JBHSTQ010000009">
    <property type="protein sequence ID" value="MFC6387003.1"/>
    <property type="molecule type" value="Genomic_DNA"/>
</dbReference>
<gene>
    <name evidence="1" type="ORF">ACFP7A_10345</name>
</gene>
<evidence type="ECO:0000313" key="2">
    <source>
        <dbReference type="Proteomes" id="UP001596267"/>
    </source>
</evidence>
<keyword evidence="2" id="KW-1185">Reference proteome</keyword>
<sequence length="197" mass="22728">MSFVSIIATDHWISTVSDGNLVEFSEKGTWAIRPGQKQNYVQISQRQCIVCTGSAELWERIKKMFPYTQERYVLEQDLFGKLKEIISLVPAERQDVLVAILDAQEQVICHMISNQTGAEWTQIQPTSRRMGTLFLAGRMIDEQKIQQIAEEFNRLLQVFGKNDPRQVMLAQKELNKYVTVLDPTVGQRVFHLLIKKD</sequence>
<evidence type="ECO:0000313" key="1">
    <source>
        <dbReference type="EMBL" id="MFC6387003.1"/>
    </source>
</evidence>
<proteinExistence type="predicted"/>
<accession>A0ABW1WI41</accession>
<reference evidence="2" key="1">
    <citation type="journal article" date="2019" name="Int. J. Syst. Evol. Microbiol.">
        <title>The Global Catalogue of Microorganisms (GCM) 10K type strain sequencing project: providing services to taxonomists for standard genome sequencing and annotation.</title>
        <authorList>
            <consortium name="The Broad Institute Genomics Platform"/>
            <consortium name="The Broad Institute Genome Sequencing Center for Infectious Disease"/>
            <person name="Wu L."/>
            <person name="Ma J."/>
        </authorList>
    </citation>
    <scope>NUCLEOTIDE SEQUENCE [LARGE SCALE GENOMIC DNA]</scope>
    <source>
        <strain evidence="2">CCUG 42001</strain>
    </source>
</reference>
<comment type="caution">
    <text evidence="1">The sequence shown here is derived from an EMBL/GenBank/DDBJ whole genome shotgun (WGS) entry which is preliminary data.</text>
</comment>
<organism evidence="1 2">
    <name type="scientific">Sporolactobacillus kofuensis</name>
    <dbReference type="NCBI Taxonomy" id="269672"/>
    <lineage>
        <taxon>Bacteria</taxon>
        <taxon>Bacillati</taxon>
        <taxon>Bacillota</taxon>
        <taxon>Bacilli</taxon>
        <taxon>Bacillales</taxon>
        <taxon>Sporolactobacillaceae</taxon>
        <taxon>Sporolactobacillus</taxon>
    </lineage>
</organism>
<protein>
    <submittedName>
        <fullName evidence="1">Uncharacterized protein</fullName>
    </submittedName>
</protein>
<name>A0ABW1WI41_9BACL</name>